<accession>A0A4Z0F5Y7</accession>
<dbReference type="InterPro" id="IPR044000">
    <property type="entry name" value="Phage_tube_2"/>
</dbReference>
<evidence type="ECO:0008006" key="3">
    <source>
        <dbReference type="Google" id="ProtNLM"/>
    </source>
</evidence>
<name>A0A4Z0F5Y7_9GAMM</name>
<keyword evidence="2" id="KW-1185">Reference proteome</keyword>
<reference evidence="1 2" key="1">
    <citation type="journal article" date="2019" name="ISME J.">
        <title>Candidatus Macondimonas diazotrophica, a novel gammaproteobacterial genus dominating crude-oil-contaminated coastal sediments.</title>
        <authorList>
            <person name="Karthikeyan S."/>
            <person name="Konstantinidis K."/>
        </authorList>
    </citation>
    <scope>NUCLEOTIDE SEQUENCE [LARGE SCALE GENOMIC DNA]</scope>
    <source>
        <strain evidence="1 2">KTK01</strain>
    </source>
</reference>
<sequence>MANTFADSNRYIARFLKEGTSTWGETPSSGTPREVRLTSSSLTASKETVVSDEIRADRMVSNVIEVQAGSAGDISTEFSSGSHDEFLEAFVLGAWTRPMSFDRWEGEQVSITATDGIAINGGDFSDYFTVGRRIKTEGFATPGNNGYFEVESVAFSSGVTTVTTVETSLTIEAASRYTKVMDANDVIVLNNTTVAAVADGFTGTGVFASAIAAGQLAIGQRIFVEGLGFEEGTYVFGSAPAAGDSVTVSDGMNSRTYQYAGTVPEGVVDLGAAADVQEAANDLAAAIQADYALGLINVKAVSDDTDTVTINNLNSEGGALTEDEAGTAITTTDFANGAAGARGFFTVSALTDDKITVSETVDAVSAGDAVTIKGSMLRNPGEIDDITPQSFTIEEHYTDIGQVFVRDGMRVGSFNEEVASGAIVTGSFSFMGRATSRRTSTLLGTSPYTPLEAPTTEVINATTNVGDLYKDGALLATAVQSISVTGEANLRAQNAVGSKFARGIGTGRFNLTGTVTAYFEDGAMYDHFVAHDTVSLAYDFQDIDGNVYWTTIPAVKFTSDDITPGGIDQDVLEPIEFTAQRDPATNCQFQRDRFSSIKAPTA</sequence>
<dbReference type="OrthoDB" id="1680496at2"/>
<evidence type="ECO:0000313" key="2">
    <source>
        <dbReference type="Proteomes" id="UP000297890"/>
    </source>
</evidence>
<protein>
    <recommendedName>
        <fullName evidence="3">Major tail tube protein</fullName>
    </recommendedName>
</protein>
<dbReference type="RefSeq" id="WP_135282632.1">
    <property type="nucleotide sequence ID" value="NZ_SRIO01000019.1"/>
</dbReference>
<dbReference type="EMBL" id="SRIO01000019">
    <property type="protein sequence ID" value="TFZ81588.1"/>
    <property type="molecule type" value="Genomic_DNA"/>
</dbReference>
<gene>
    <name evidence="1" type="ORF">E4680_11850</name>
</gene>
<evidence type="ECO:0000313" key="1">
    <source>
        <dbReference type="EMBL" id="TFZ81588.1"/>
    </source>
</evidence>
<proteinExistence type="predicted"/>
<comment type="caution">
    <text evidence="1">The sequence shown here is derived from an EMBL/GenBank/DDBJ whole genome shotgun (WGS) entry which is preliminary data.</text>
</comment>
<dbReference type="Proteomes" id="UP000297890">
    <property type="component" value="Unassembled WGS sequence"/>
</dbReference>
<organism evidence="1 2">
    <name type="scientific">Candidatus Macondimonas diazotrophica</name>
    <dbReference type="NCBI Taxonomy" id="2305248"/>
    <lineage>
        <taxon>Bacteria</taxon>
        <taxon>Pseudomonadati</taxon>
        <taxon>Pseudomonadota</taxon>
        <taxon>Gammaproteobacteria</taxon>
        <taxon>Chromatiales</taxon>
        <taxon>Ectothiorhodospiraceae</taxon>
        <taxon>Candidatus Macondimonas</taxon>
    </lineage>
</organism>
<dbReference type="AlphaFoldDB" id="A0A4Z0F5Y7"/>
<dbReference type="Pfam" id="PF18906">
    <property type="entry name" value="Phage_tube_2"/>
    <property type="match status" value="1"/>
</dbReference>